<dbReference type="Proteomes" id="UP000765509">
    <property type="component" value="Unassembled WGS sequence"/>
</dbReference>
<dbReference type="EMBL" id="AVOT02038038">
    <property type="protein sequence ID" value="MBW0532810.1"/>
    <property type="molecule type" value="Genomic_DNA"/>
</dbReference>
<keyword evidence="2" id="KW-1185">Reference proteome</keyword>
<reference evidence="1" key="1">
    <citation type="submission" date="2021-03" db="EMBL/GenBank/DDBJ databases">
        <title>Draft genome sequence of rust myrtle Austropuccinia psidii MF-1, a brazilian biotype.</title>
        <authorList>
            <person name="Quecine M.C."/>
            <person name="Pachon D.M.R."/>
            <person name="Bonatelli M.L."/>
            <person name="Correr F.H."/>
            <person name="Franceschini L.M."/>
            <person name="Leite T.F."/>
            <person name="Margarido G.R.A."/>
            <person name="Almeida C.A."/>
            <person name="Ferrarezi J.A."/>
            <person name="Labate C.A."/>
        </authorList>
    </citation>
    <scope>NUCLEOTIDE SEQUENCE</scope>
    <source>
        <strain evidence="1">MF-1</strain>
    </source>
</reference>
<accession>A0A9Q3IB45</accession>
<dbReference type="OrthoDB" id="2507294at2759"/>
<evidence type="ECO:0000313" key="2">
    <source>
        <dbReference type="Proteomes" id="UP000765509"/>
    </source>
</evidence>
<evidence type="ECO:0000313" key="1">
    <source>
        <dbReference type="EMBL" id="MBW0532810.1"/>
    </source>
</evidence>
<protein>
    <submittedName>
        <fullName evidence="1">Uncharacterized protein</fullName>
    </submittedName>
</protein>
<name>A0A9Q3IB45_9BASI</name>
<sequence>MKALGTFGTTVIFAHINGNSRMTVEFVVMENCPSTHFILGNDYLIMHGIDLHNNKYRYFTIGDNKHQKFAFLPSNRQIKVNKVSLVNSELVKLKSEQWNEAKITCHLFNKHASELSAPLYDHKEAFSSDQEPLGEIFGH</sequence>
<gene>
    <name evidence="1" type="ORF">O181_072525</name>
</gene>
<organism evidence="1 2">
    <name type="scientific">Austropuccinia psidii MF-1</name>
    <dbReference type="NCBI Taxonomy" id="1389203"/>
    <lineage>
        <taxon>Eukaryota</taxon>
        <taxon>Fungi</taxon>
        <taxon>Dikarya</taxon>
        <taxon>Basidiomycota</taxon>
        <taxon>Pucciniomycotina</taxon>
        <taxon>Pucciniomycetes</taxon>
        <taxon>Pucciniales</taxon>
        <taxon>Sphaerophragmiaceae</taxon>
        <taxon>Austropuccinia</taxon>
    </lineage>
</organism>
<proteinExistence type="predicted"/>
<dbReference type="AlphaFoldDB" id="A0A9Q3IB45"/>
<comment type="caution">
    <text evidence="1">The sequence shown here is derived from an EMBL/GenBank/DDBJ whole genome shotgun (WGS) entry which is preliminary data.</text>
</comment>